<accession>A0A2U1FT89</accession>
<evidence type="ECO:0000313" key="3">
    <source>
        <dbReference type="EMBL" id="PVZ15270.1"/>
    </source>
</evidence>
<dbReference type="EMBL" id="QEKY01000001">
    <property type="protein sequence ID" value="PVZ15270.1"/>
    <property type="molecule type" value="Genomic_DNA"/>
</dbReference>
<keyword evidence="1" id="KW-0479">Metal-binding</keyword>
<dbReference type="PANTHER" id="PTHR46594:SF4">
    <property type="entry name" value="P-TYPE CATION-TRANSPORTING ATPASE"/>
    <property type="match status" value="1"/>
</dbReference>
<dbReference type="SUPFAM" id="SSF55008">
    <property type="entry name" value="HMA, heavy metal-associated domain"/>
    <property type="match status" value="1"/>
</dbReference>
<dbReference type="InterPro" id="IPR006121">
    <property type="entry name" value="HMA_dom"/>
</dbReference>
<dbReference type="PANTHER" id="PTHR46594">
    <property type="entry name" value="P-TYPE CATION-TRANSPORTING ATPASE"/>
    <property type="match status" value="1"/>
</dbReference>
<dbReference type="InterPro" id="IPR036163">
    <property type="entry name" value="HMA_dom_sf"/>
</dbReference>
<protein>
    <submittedName>
        <fullName evidence="3">Copper chaperone CopZ</fullName>
    </submittedName>
</protein>
<dbReference type="Proteomes" id="UP000245462">
    <property type="component" value="Unassembled WGS sequence"/>
</dbReference>
<comment type="caution">
    <text evidence="3">The sequence shown here is derived from an EMBL/GenBank/DDBJ whole genome shotgun (WGS) entry which is preliminary data.</text>
</comment>
<dbReference type="FunFam" id="3.30.70.100:FF:000001">
    <property type="entry name" value="ATPase copper transporting beta"/>
    <property type="match status" value="1"/>
</dbReference>
<name>A0A2U1FT89_9PORP</name>
<dbReference type="OrthoDB" id="9813965at2"/>
<dbReference type="Gene3D" id="3.30.70.100">
    <property type="match status" value="1"/>
</dbReference>
<dbReference type="CDD" id="cd00371">
    <property type="entry name" value="HMA"/>
    <property type="match status" value="1"/>
</dbReference>
<reference evidence="3 4" key="1">
    <citation type="submission" date="2018-04" db="EMBL/GenBank/DDBJ databases">
        <title>Genomic Encyclopedia of Type Strains, Phase IV (KMG-IV): sequencing the most valuable type-strain genomes for metagenomic binning, comparative biology and taxonomic classification.</title>
        <authorList>
            <person name="Goeker M."/>
        </authorList>
    </citation>
    <scope>NUCLEOTIDE SEQUENCE [LARGE SCALE GENOMIC DNA]</scope>
    <source>
        <strain evidence="3 4">DSM 28520</strain>
    </source>
</reference>
<evidence type="ECO:0000259" key="2">
    <source>
        <dbReference type="PROSITE" id="PS50846"/>
    </source>
</evidence>
<evidence type="ECO:0000313" key="4">
    <source>
        <dbReference type="Proteomes" id="UP000245462"/>
    </source>
</evidence>
<dbReference type="Pfam" id="PF00403">
    <property type="entry name" value="HMA"/>
    <property type="match status" value="1"/>
</dbReference>
<keyword evidence="4" id="KW-1185">Reference proteome</keyword>
<dbReference type="PROSITE" id="PS50846">
    <property type="entry name" value="HMA_2"/>
    <property type="match status" value="1"/>
</dbReference>
<proteinExistence type="predicted"/>
<gene>
    <name evidence="3" type="ORF">C7382_101205</name>
</gene>
<dbReference type="AlphaFoldDB" id="A0A2U1FT89"/>
<feature type="domain" description="HMA" evidence="2">
    <location>
        <begin position="24"/>
        <end position="90"/>
    </location>
</feature>
<evidence type="ECO:0000256" key="1">
    <source>
        <dbReference type="ARBA" id="ARBA00022723"/>
    </source>
</evidence>
<dbReference type="GO" id="GO:0046872">
    <property type="term" value="F:metal ion binding"/>
    <property type="evidence" value="ECO:0007669"/>
    <property type="project" value="UniProtKB-KW"/>
</dbReference>
<organism evidence="3 4">
    <name type="scientific">Porphyromonas loveana</name>
    <dbReference type="NCBI Taxonomy" id="1884669"/>
    <lineage>
        <taxon>Bacteria</taxon>
        <taxon>Pseudomonadati</taxon>
        <taxon>Bacteroidota</taxon>
        <taxon>Bacteroidia</taxon>
        <taxon>Bacteroidales</taxon>
        <taxon>Porphyromonadaceae</taxon>
        <taxon>Porphyromonas</taxon>
    </lineage>
</organism>
<sequence length="91" mass="9521">MVHKAELSVCHFKNKIYKSISKMESKSFSVEGMMCGGCAATVEKAALSISGVSTAFVSLESHSLTIEYDPAIASPASVADAVRAAGFECSL</sequence>